<sequence>MRAGQQRKRNWTSMKTAMNELTSLCRAALEGSGWAQGDYEDAADAAVWLQAVGFGGLEALDGMLGAQAREQYTVKGAACGEHPARQAPGLAGCVLAFELAWARATKEGIGVVRVSGALAPRLALHGLKTMSGRSRRFDLSWRDAAGCHFAWTDGRGLYPTYLGCNARSGAVTGEIVVCCRTSEAIPSPIDVEPGLSHEVDPEELEARHHGAIWNGVDVEPAQLARLVDWKRRVLVAESEASRTHGAGGSDDGF</sequence>
<gene>
    <name evidence="1" type="ORF">PQR08_08320</name>
</gene>
<dbReference type="Pfam" id="PF12525">
    <property type="entry name" value="DUF3726"/>
    <property type="match status" value="1"/>
</dbReference>
<organism evidence="1 2">
    <name type="scientific">Caballeronia jiangsuensis</name>
    <dbReference type="NCBI Taxonomy" id="1458357"/>
    <lineage>
        <taxon>Bacteria</taxon>
        <taxon>Pseudomonadati</taxon>
        <taxon>Pseudomonadota</taxon>
        <taxon>Betaproteobacteria</taxon>
        <taxon>Burkholderiales</taxon>
        <taxon>Burkholderiaceae</taxon>
        <taxon>Caballeronia</taxon>
    </lineage>
</organism>
<name>A0ABW9CIW8_9BURK</name>
<dbReference type="SUPFAM" id="SSF89733">
    <property type="entry name" value="L-sulfolactate dehydrogenase-like"/>
    <property type="match status" value="1"/>
</dbReference>
<accession>A0ABW9CIW8</accession>
<evidence type="ECO:0000313" key="2">
    <source>
        <dbReference type="Proteomes" id="UP001629462"/>
    </source>
</evidence>
<reference evidence="1 2" key="1">
    <citation type="journal article" date="2024" name="Chem. Sci.">
        <title>Discovery of megapolipeptins by genome mining of a Burkholderiales bacteria collection.</title>
        <authorList>
            <person name="Paulo B.S."/>
            <person name="Recchia M.J.J."/>
            <person name="Lee S."/>
            <person name="Fergusson C.H."/>
            <person name="Romanowski S.B."/>
            <person name="Hernandez A."/>
            <person name="Krull N."/>
            <person name="Liu D.Y."/>
            <person name="Cavanagh H."/>
            <person name="Bos A."/>
            <person name="Gray C.A."/>
            <person name="Murphy B.T."/>
            <person name="Linington R.G."/>
            <person name="Eustaquio A.S."/>
        </authorList>
    </citation>
    <scope>NUCLEOTIDE SEQUENCE [LARGE SCALE GENOMIC DNA]</scope>
    <source>
        <strain evidence="1 2">RL17-374-BIF-D</strain>
    </source>
</reference>
<dbReference type="InterPro" id="IPR022201">
    <property type="entry name" value="DUF3726"/>
</dbReference>
<evidence type="ECO:0000313" key="1">
    <source>
        <dbReference type="EMBL" id="MFM0517420.1"/>
    </source>
</evidence>
<protein>
    <submittedName>
        <fullName evidence="1">DUF3726 domain-containing protein</fullName>
    </submittedName>
</protein>
<dbReference type="InterPro" id="IPR036111">
    <property type="entry name" value="Mal/L-sulfo/L-lacto_DH-like_sf"/>
</dbReference>
<comment type="caution">
    <text evidence="1">The sequence shown here is derived from an EMBL/GenBank/DDBJ whole genome shotgun (WGS) entry which is preliminary data.</text>
</comment>
<proteinExistence type="predicted"/>
<dbReference type="Proteomes" id="UP001629462">
    <property type="component" value="Unassembled WGS sequence"/>
</dbReference>
<keyword evidence="2" id="KW-1185">Reference proteome</keyword>
<dbReference type="RefSeq" id="WP_408161252.1">
    <property type="nucleotide sequence ID" value="NZ_JAQQDB010000006.1"/>
</dbReference>
<dbReference type="EMBL" id="JAQQDB010000006">
    <property type="protein sequence ID" value="MFM0517420.1"/>
    <property type="molecule type" value="Genomic_DNA"/>
</dbReference>